<reference evidence="2 3" key="1">
    <citation type="submission" date="2019-02" db="EMBL/GenBank/DDBJ databases">
        <title>Deep-cultivation of Planctomycetes and their phenomic and genomic characterization uncovers novel biology.</title>
        <authorList>
            <person name="Wiegand S."/>
            <person name="Jogler M."/>
            <person name="Boedeker C."/>
            <person name="Pinto D."/>
            <person name="Vollmers J."/>
            <person name="Rivas-Marin E."/>
            <person name="Kohn T."/>
            <person name="Peeters S.H."/>
            <person name="Heuer A."/>
            <person name="Rast P."/>
            <person name="Oberbeckmann S."/>
            <person name="Bunk B."/>
            <person name="Jeske O."/>
            <person name="Meyerdierks A."/>
            <person name="Storesund J.E."/>
            <person name="Kallscheuer N."/>
            <person name="Luecker S."/>
            <person name="Lage O.M."/>
            <person name="Pohl T."/>
            <person name="Merkel B.J."/>
            <person name="Hornburger P."/>
            <person name="Mueller R.-W."/>
            <person name="Bruemmer F."/>
            <person name="Labrenz M."/>
            <person name="Spormann A.M."/>
            <person name="Op den Camp H."/>
            <person name="Overmann J."/>
            <person name="Amann R."/>
            <person name="Jetten M.S.M."/>
            <person name="Mascher T."/>
            <person name="Medema M.H."/>
            <person name="Devos D.P."/>
            <person name="Kaster A.-K."/>
            <person name="Ovreas L."/>
            <person name="Rohde M."/>
            <person name="Galperin M.Y."/>
            <person name="Jogler C."/>
        </authorList>
    </citation>
    <scope>NUCLEOTIDE SEQUENCE [LARGE SCALE GENOMIC DNA]</scope>
    <source>
        <strain evidence="2 3">CA12</strain>
    </source>
</reference>
<keyword evidence="2" id="KW-0413">Isomerase</keyword>
<dbReference type="PANTHER" id="PTHR12110:SF41">
    <property type="entry name" value="INOSOSE DEHYDRATASE"/>
    <property type="match status" value="1"/>
</dbReference>
<dbReference type="Proteomes" id="UP000318741">
    <property type="component" value="Chromosome"/>
</dbReference>
<evidence type="ECO:0000313" key="3">
    <source>
        <dbReference type="Proteomes" id="UP000318741"/>
    </source>
</evidence>
<dbReference type="EMBL" id="CP036265">
    <property type="protein sequence ID" value="QDT17696.1"/>
    <property type="molecule type" value="Genomic_DNA"/>
</dbReference>
<accession>A0A517PE93</accession>
<dbReference type="InterPro" id="IPR036237">
    <property type="entry name" value="Xyl_isomerase-like_sf"/>
</dbReference>
<dbReference type="Gene3D" id="3.20.20.150">
    <property type="entry name" value="Divalent-metal-dependent TIM barrel enzymes"/>
    <property type="match status" value="1"/>
</dbReference>
<organism evidence="2 3">
    <name type="scientific">Alienimonas californiensis</name>
    <dbReference type="NCBI Taxonomy" id="2527989"/>
    <lineage>
        <taxon>Bacteria</taxon>
        <taxon>Pseudomonadati</taxon>
        <taxon>Planctomycetota</taxon>
        <taxon>Planctomycetia</taxon>
        <taxon>Planctomycetales</taxon>
        <taxon>Planctomycetaceae</taxon>
        <taxon>Alienimonas</taxon>
    </lineage>
</organism>
<protein>
    <submittedName>
        <fullName evidence="2">Xylose isomerase-like TIM barrel</fullName>
    </submittedName>
</protein>
<dbReference type="PANTHER" id="PTHR12110">
    <property type="entry name" value="HYDROXYPYRUVATE ISOMERASE"/>
    <property type="match status" value="1"/>
</dbReference>
<dbReference type="InterPro" id="IPR050312">
    <property type="entry name" value="IolE/XylAMocC-like"/>
</dbReference>
<gene>
    <name evidence="2" type="ORF">CA12_38270</name>
</gene>
<dbReference type="RefSeq" id="WP_165700862.1">
    <property type="nucleotide sequence ID" value="NZ_CP036265.1"/>
</dbReference>
<feature type="domain" description="Xylose isomerase-like TIM barrel" evidence="1">
    <location>
        <begin position="19"/>
        <end position="252"/>
    </location>
</feature>
<dbReference type="AlphaFoldDB" id="A0A517PE93"/>
<dbReference type="Pfam" id="PF01261">
    <property type="entry name" value="AP_endonuc_2"/>
    <property type="match status" value="1"/>
</dbReference>
<keyword evidence="3" id="KW-1185">Reference proteome</keyword>
<evidence type="ECO:0000313" key="2">
    <source>
        <dbReference type="EMBL" id="QDT17696.1"/>
    </source>
</evidence>
<dbReference type="GO" id="GO:0016853">
    <property type="term" value="F:isomerase activity"/>
    <property type="evidence" value="ECO:0007669"/>
    <property type="project" value="UniProtKB-KW"/>
</dbReference>
<dbReference type="InterPro" id="IPR013022">
    <property type="entry name" value="Xyl_isomerase-like_TIM-brl"/>
</dbReference>
<proteinExistence type="predicted"/>
<sequence>MIRLALPTFLAPVPLRAALARVADAGADGVRLDLRTELRAADLSATAARELRHHLGEHGLKAGPAVFPTRGTLYEEDRLEERVAGVVAALNLAADLGCGTLSFRPFRLPAADAPAAALLTEVLNDLARAGAHVGVIPCLTPAGDVARVAEVLDRVTTGPFGVNFDPAAVLLGGGEVVAALRTLHDRLETVTARDAISDGAGGKEVRVGRGEVDWEETLALLNEAGFKGWGTCDRTTGPDPFGEASRALGYLRSVASP</sequence>
<dbReference type="KEGG" id="acaf:CA12_38270"/>
<evidence type="ECO:0000259" key="1">
    <source>
        <dbReference type="Pfam" id="PF01261"/>
    </source>
</evidence>
<dbReference type="SUPFAM" id="SSF51658">
    <property type="entry name" value="Xylose isomerase-like"/>
    <property type="match status" value="1"/>
</dbReference>
<name>A0A517PE93_9PLAN</name>